<name>X1MQ78_9ZZZZ</name>
<dbReference type="EMBL" id="BARV01008809">
    <property type="protein sequence ID" value="GAI08509.1"/>
    <property type="molecule type" value="Genomic_DNA"/>
</dbReference>
<comment type="caution">
    <text evidence="1">The sequence shown here is derived from an EMBL/GenBank/DDBJ whole genome shotgun (WGS) entry which is preliminary data.</text>
</comment>
<proteinExistence type="predicted"/>
<dbReference type="AlphaFoldDB" id="X1MQ78"/>
<protein>
    <submittedName>
        <fullName evidence="1">Uncharacterized protein</fullName>
    </submittedName>
</protein>
<feature type="non-terminal residue" evidence="1">
    <location>
        <position position="40"/>
    </location>
</feature>
<organism evidence="1">
    <name type="scientific">marine sediment metagenome</name>
    <dbReference type="NCBI Taxonomy" id="412755"/>
    <lineage>
        <taxon>unclassified sequences</taxon>
        <taxon>metagenomes</taxon>
        <taxon>ecological metagenomes</taxon>
    </lineage>
</organism>
<accession>X1MQ78</accession>
<gene>
    <name evidence="1" type="ORF">S06H3_17594</name>
</gene>
<sequence length="40" mass="4635">MLILELKILSRYPPTHQEQYPRGGEVLLLLDRDKVGDKLS</sequence>
<evidence type="ECO:0000313" key="1">
    <source>
        <dbReference type="EMBL" id="GAI08509.1"/>
    </source>
</evidence>
<reference evidence="1" key="1">
    <citation type="journal article" date="2014" name="Front. Microbiol.">
        <title>High frequency of phylogenetically diverse reductive dehalogenase-homologous genes in deep subseafloor sedimentary metagenomes.</title>
        <authorList>
            <person name="Kawai M."/>
            <person name="Futagami T."/>
            <person name="Toyoda A."/>
            <person name="Takaki Y."/>
            <person name="Nishi S."/>
            <person name="Hori S."/>
            <person name="Arai W."/>
            <person name="Tsubouchi T."/>
            <person name="Morono Y."/>
            <person name="Uchiyama I."/>
            <person name="Ito T."/>
            <person name="Fujiyama A."/>
            <person name="Inagaki F."/>
            <person name="Takami H."/>
        </authorList>
    </citation>
    <scope>NUCLEOTIDE SEQUENCE</scope>
    <source>
        <strain evidence="1">Expedition CK06-06</strain>
    </source>
</reference>